<proteinExistence type="predicted"/>
<organism evidence="1 2">
    <name type="scientific">Staphylococcus gallinarum</name>
    <dbReference type="NCBI Taxonomy" id="1293"/>
    <lineage>
        <taxon>Bacteria</taxon>
        <taxon>Bacillati</taxon>
        <taxon>Bacillota</taxon>
        <taxon>Bacilli</taxon>
        <taxon>Bacillales</taxon>
        <taxon>Staphylococcaceae</taxon>
        <taxon>Staphylococcus</taxon>
    </lineage>
</organism>
<dbReference type="RefSeq" id="WP_042738294.1">
    <property type="nucleotide sequence ID" value="NZ_BKAX01000003.1"/>
</dbReference>
<evidence type="ECO:0000313" key="1">
    <source>
        <dbReference type="EMBL" id="GEQ05561.1"/>
    </source>
</evidence>
<name>A0ABQ0Y2E0_STAGA</name>
<sequence length="62" mass="7235">MIINDEGFGYVHINTGGKELSDEEVEEMKEYLRGKDFKGMVKKSEESHRRVMESKITDRTII</sequence>
<dbReference type="EMBL" id="BKAX01000003">
    <property type="protein sequence ID" value="GEQ05561.1"/>
    <property type="molecule type" value="Genomic_DNA"/>
</dbReference>
<evidence type="ECO:0000313" key="2">
    <source>
        <dbReference type="Proteomes" id="UP000321057"/>
    </source>
</evidence>
<dbReference type="Proteomes" id="UP000321057">
    <property type="component" value="Unassembled WGS sequence"/>
</dbReference>
<reference evidence="1 2" key="1">
    <citation type="submission" date="2019-07" db="EMBL/GenBank/DDBJ databases">
        <title>Whole genome shotgun sequence of Staphylococcus gallinarum NBRC 109767.</title>
        <authorList>
            <person name="Hosoyama A."/>
            <person name="Uohara A."/>
            <person name="Ohji S."/>
            <person name="Ichikawa N."/>
        </authorList>
    </citation>
    <scope>NUCLEOTIDE SEQUENCE [LARGE SCALE GENOMIC DNA]</scope>
    <source>
        <strain evidence="1 2">NBRC 109767</strain>
    </source>
</reference>
<protein>
    <submittedName>
        <fullName evidence="1">Uncharacterized protein</fullName>
    </submittedName>
</protein>
<keyword evidence="2" id="KW-1185">Reference proteome</keyword>
<comment type="caution">
    <text evidence="1">The sequence shown here is derived from an EMBL/GenBank/DDBJ whole genome shotgun (WGS) entry which is preliminary data.</text>
</comment>
<accession>A0ABQ0Y2E0</accession>
<gene>
    <name evidence="1" type="ORF">SGA02_13890</name>
</gene>